<evidence type="ECO:0000259" key="1">
    <source>
        <dbReference type="Pfam" id="PF13456"/>
    </source>
</evidence>
<dbReference type="Gene3D" id="3.30.420.10">
    <property type="entry name" value="Ribonuclease H-like superfamily/Ribonuclease H"/>
    <property type="match status" value="1"/>
</dbReference>
<accession>A0A2K3NI16</accession>
<dbReference type="InterPro" id="IPR044730">
    <property type="entry name" value="RNase_H-like_dom_plant"/>
</dbReference>
<feature type="domain" description="RNase H type-1" evidence="1">
    <location>
        <begin position="4"/>
        <end position="88"/>
    </location>
</feature>
<dbReference type="PANTHER" id="PTHR47074:SF48">
    <property type="entry name" value="POLYNUCLEOTIDYL TRANSFERASE, RIBONUCLEASE H-LIKE SUPERFAMILY PROTEIN"/>
    <property type="match status" value="1"/>
</dbReference>
<dbReference type="Proteomes" id="UP000236291">
    <property type="component" value="Unassembled WGS sequence"/>
</dbReference>
<comment type="caution">
    <text evidence="2">The sequence shown here is derived from an EMBL/GenBank/DDBJ whole genome shotgun (WGS) entry which is preliminary data.</text>
</comment>
<dbReference type="InterPro" id="IPR052929">
    <property type="entry name" value="RNase_H-like_EbsB-rel"/>
</dbReference>
<evidence type="ECO:0000313" key="3">
    <source>
        <dbReference type="Proteomes" id="UP000236291"/>
    </source>
</evidence>
<dbReference type="CDD" id="cd06222">
    <property type="entry name" value="RNase_H_like"/>
    <property type="match status" value="1"/>
</dbReference>
<dbReference type="PANTHER" id="PTHR47074">
    <property type="entry name" value="BNAC02G40300D PROTEIN"/>
    <property type="match status" value="1"/>
</dbReference>
<keyword evidence="2" id="KW-0238">DNA-binding</keyword>
<proteinExistence type="predicted"/>
<gene>
    <name evidence="2" type="ORF">L195_g025970</name>
</gene>
<dbReference type="InterPro" id="IPR002156">
    <property type="entry name" value="RNaseH_domain"/>
</dbReference>
<reference evidence="2 3" key="2">
    <citation type="journal article" date="2017" name="Front. Plant Sci.">
        <title>Gene Classification and Mining of Molecular Markers Useful in Red Clover (Trifolium pratense) Breeding.</title>
        <authorList>
            <person name="Istvanek J."/>
            <person name="Dluhosova J."/>
            <person name="Dluhos P."/>
            <person name="Patkova L."/>
            <person name="Nedelnik J."/>
            <person name="Repkova J."/>
        </authorList>
    </citation>
    <scope>NUCLEOTIDE SEQUENCE [LARGE SCALE GENOMIC DNA]</scope>
    <source>
        <strain evidence="3">cv. Tatra</strain>
        <tissue evidence="2">Young leaves</tissue>
    </source>
</reference>
<name>A0A2K3NI16_TRIPR</name>
<reference evidence="2 3" key="1">
    <citation type="journal article" date="2014" name="Am. J. Bot.">
        <title>Genome assembly and annotation for red clover (Trifolium pratense; Fabaceae).</title>
        <authorList>
            <person name="Istvanek J."/>
            <person name="Jaros M."/>
            <person name="Krenek A."/>
            <person name="Repkova J."/>
        </authorList>
    </citation>
    <scope>NUCLEOTIDE SEQUENCE [LARGE SCALE GENOMIC DNA]</scope>
    <source>
        <strain evidence="3">cv. Tatra</strain>
        <tissue evidence="2">Young leaves</tissue>
    </source>
</reference>
<dbReference type="AlphaFoldDB" id="A0A2K3NI16"/>
<dbReference type="GO" id="GO:0003677">
    <property type="term" value="F:DNA binding"/>
    <property type="evidence" value="ECO:0007669"/>
    <property type="project" value="UniProtKB-KW"/>
</dbReference>
<dbReference type="InterPro" id="IPR036397">
    <property type="entry name" value="RNaseH_sf"/>
</dbReference>
<dbReference type="Pfam" id="PF13456">
    <property type="entry name" value="RVT_3"/>
    <property type="match status" value="1"/>
</dbReference>
<sequence length="113" mass="13162">MVLSTEEGEAWASLQVMNEAKHRGFERVQFESDSQVLVEAIRTKRRDNSEFLSIVNDIILVMLSCANFEVKFIMRQMNMVVHTLARAANSWTSFHRFEIVPSYIELLVINEMH</sequence>
<organism evidence="2 3">
    <name type="scientific">Trifolium pratense</name>
    <name type="common">Red clover</name>
    <dbReference type="NCBI Taxonomy" id="57577"/>
    <lineage>
        <taxon>Eukaryota</taxon>
        <taxon>Viridiplantae</taxon>
        <taxon>Streptophyta</taxon>
        <taxon>Embryophyta</taxon>
        <taxon>Tracheophyta</taxon>
        <taxon>Spermatophyta</taxon>
        <taxon>Magnoliopsida</taxon>
        <taxon>eudicotyledons</taxon>
        <taxon>Gunneridae</taxon>
        <taxon>Pentapetalae</taxon>
        <taxon>rosids</taxon>
        <taxon>fabids</taxon>
        <taxon>Fabales</taxon>
        <taxon>Fabaceae</taxon>
        <taxon>Papilionoideae</taxon>
        <taxon>50 kb inversion clade</taxon>
        <taxon>NPAAA clade</taxon>
        <taxon>Hologalegina</taxon>
        <taxon>IRL clade</taxon>
        <taxon>Trifolieae</taxon>
        <taxon>Trifolium</taxon>
    </lineage>
</organism>
<dbReference type="GO" id="GO:0004523">
    <property type="term" value="F:RNA-DNA hybrid ribonuclease activity"/>
    <property type="evidence" value="ECO:0007669"/>
    <property type="project" value="InterPro"/>
</dbReference>
<protein>
    <submittedName>
        <fullName evidence="2">Replication protein A 70 kDa DNA-binding subunit</fullName>
    </submittedName>
</protein>
<dbReference type="EMBL" id="ASHM01021636">
    <property type="protein sequence ID" value="PNY02653.1"/>
    <property type="molecule type" value="Genomic_DNA"/>
</dbReference>
<evidence type="ECO:0000313" key="2">
    <source>
        <dbReference type="EMBL" id="PNY02653.1"/>
    </source>
</evidence>